<keyword evidence="7" id="KW-0456">Lyase</keyword>
<evidence type="ECO:0000256" key="6">
    <source>
        <dbReference type="ARBA" id="ARBA00023128"/>
    </source>
</evidence>
<proteinExistence type="inferred from homology"/>
<keyword evidence="5" id="KW-0809">Transit peptide</keyword>
<comment type="cofactor">
    <cofactor evidence="1">
        <name>pyridoxal 5'-phosphate</name>
        <dbReference type="ChEBI" id="CHEBI:597326"/>
    </cofactor>
</comment>
<dbReference type="InterPro" id="IPR001926">
    <property type="entry name" value="TrpB-like_PALP"/>
</dbReference>
<dbReference type="InterPro" id="IPR027278">
    <property type="entry name" value="ACCD_DCysDesulf"/>
</dbReference>
<evidence type="ECO:0000256" key="5">
    <source>
        <dbReference type="ARBA" id="ARBA00022946"/>
    </source>
</evidence>
<dbReference type="Gene3D" id="3.40.50.1100">
    <property type="match status" value="2"/>
</dbReference>
<dbReference type="GO" id="GO:0019148">
    <property type="term" value="F:D-cysteine desulfhydrase activity"/>
    <property type="evidence" value="ECO:0007669"/>
    <property type="project" value="UniProtKB-EC"/>
</dbReference>
<evidence type="ECO:0000256" key="7">
    <source>
        <dbReference type="ARBA" id="ARBA00023239"/>
    </source>
</evidence>
<dbReference type="AlphaFoldDB" id="A0A7S3UCR2"/>
<comment type="similarity">
    <text evidence="3">Belongs to the ACC deaminase/D-cysteine desulfhydrase family.</text>
</comment>
<evidence type="ECO:0000256" key="8">
    <source>
        <dbReference type="ARBA" id="ARBA00050761"/>
    </source>
</evidence>
<evidence type="ECO:0000256" key="2">
    <source>
        <dbReference type="ARBA" id="ARBA00004173"/>
    </source>
</evidence>
<keyword evidence="4" id="KW-0663">Pyridoxal phosphate</keyword>
<dbReference type="NCBIfam" id="TIGR01275">
    <property type="entry name" value="ACC_deam_rel"/>
    <property type="match status" value="1"/>
</dbReference>
<dbReference type="EMBL" id="HBIS01004913">
    <property type="protein sequence ID" value="CAE0610606.1"/>
    <property type="molecule type" value="Transcribed_RNA"/>
</dbReference>
<dbReference type="SUPFAM" id="SSF53686">
    <property type="entry name" value="Tryptophan synthase beta subunit-like PLP-dependent enzymes"/>
    <property type="match status" value="1"/>
</dbReference>
<evidence type="ECO:0000259" key="10">
    <source>
        <dbReference type="Pfam" id="PF00291"/>
    </source>
</evidence>
<comment type="subcellular location">
    <subcellularLocation>
        <location evidence="2">Mitochondrion</location>
    </subcellularLocation>
</comment>
<dbReference type="FunFam" id="3.40.50.1100:FF:000042">
    <property type="entry name" value="Bifunctional D-cysteine desulfhydrase/1-aminocyclopropane-1-carboxylate deaminase mitochondrial"/>
    <property type="match status" value="1"/>
</dbReference>
<evidence type="ECO:0000256" key="3">
    <source>
        <dbReference type="ARBA" id="ARBA00008639"/>
    </source>
</evidence>
<dbReference type="FunFam" id="3.40.50.1100:FF:000037">
    <property type="entry name" value="Bifunctional D-cysteine desulfhydrase/1-aminocyclopropane-1-carboxylate deaminase, mitochondrial"/>
    <property type="match status" value="1"/>
</dbReference>
<gene>
    <name evidence="11" type="ORF">PSAL00342_LOCUS4441</name>
</gene>
<dbReference type="GO" id="GO:0005739">
    <property type="term" value="C:mitochondrion"/>
    <property type="evidence" value="ECO:0007669"/>
    <property type="project" value="UniProtKB-SubCell"/>
</dbReference>
<dbReference type="InterPro" id="IPR036052">
    <property type="entry name" value="TrpB-like_PALP_sf"/>
</dbReference>
<evidence type="ECO:0000313" key="11">
    <source>
        <dbReference type="EMBL" id="CAE0610606.1"/>
    </source>
</evidence>
<dbReference type="PANTHER" id="PTHR43780">
    <property type="entry name" value="1-AMINOCYCLOPROPANE-1-CARBOXYLATE DEAMINASE-RELATED"/>
    <property type="match status" value="1"/>
</dbReference>
<evidence type="ECO:0000256" key="9">
    <source>
        <dbReference type="ARBA" id="ARBA00066823"/>
    </source>
</evidence>
<dbReference type="PANTHER" id="PTHR43780:SF2">
    <property type="entry name" value="1-AMINOCYCLOPROPANE-1-CARBOXYLATE DEAMINASE-RELATED"/>
    <property type="match status" value="1"/>
</dbReference>
<reference evidence="11" key="1">
    <citation type="submission" date="2021-01" db="EMBL/GenBank/DDBJ databases">
        <authorList>
            <person name="Corre E."/>
            <person name="Pelletier E."/>
            <person name="Niang G."/>
            <person name="Scheremetjew M."/>
            <person name="Finn R."/>
            <person name="Kale V."/>
            <person name="Holt S."/>
            <person name="Cochrane G."/>
            <person name="Meng A."/>
            <person name="Brown T."/>
            <person name="Cohen L."/>
        </authorList>
    </citation>
    <scope>NUCLEOTIDE SEQUENCE</scope>
    <source>
        <strain evidence="11">CCMP1897</strain>
    </source>
</reference>
<dbReference type="InterPro" id="IPR005966">
    <property type="entry name" value="D-Cys_desShydrase"/>
</dbReference>
<dbReference type="Pfam" id="PF00291">
    <property type="entry name" value="PALP"/>
    <property type="match status" value="1"/>
</dbReference>
<protein>
    <recommendedName>
        <fullName evidence="9">D-cysteine desulfhydrase</fullName>
        <ecNumber evidence="9">4.4.1.15</ecNumber>
    </recommendedName>
</protein>
<evidence type="ECO:0000256" key="4">
    <source>
        <dbReference type="ARBA" id="ARBA00022898"/>
    </source>
</evidence>
<comment type="catalytic activity">
    <reaction evidence="8">
        <text>D-cysteine + H2O = hydrogen sulfide + pyruvate + NH4(+) + H(+)</text>
        <dbReference type="Rhea" id="RHEA:11268"/>
        <dbReference type="ChEBI" id="CHEBI:15361"/>
        <dbReference type="ChEBI" id="CHEBI:15377"/>
        <dbReference type="ChEBI" id="CHEBI:15378"/>
        <dbReference type="ChEBI" id="CHEBI:28938"/>
        <dbReference type="ChEBI" id="CHEBI:29919"/>
        <dbReference type="ChEBI" id="CHEBI:35236"/>
        <dbReference type="EC" id="4.4.1.15"/>
    </reaction>
</comment>
<organism evidence="11">
    <name type="scientific">Picocystis salinarum</name>
    <dbReference type="NCBI Taxonomy" id="88271"/>
    <lineage>
        <taxon>Eukaryota</taxon>
        <taxon>Viridiplantae</taxon>
        <taxon>Chlorophyta</taxon>
        <taxon>Picocystophyceae</taxon>
        <taxon>Picocystales</taxon>
        <taxon>Picocystaceae</taxon>
        <taxon>Picocystis</taxon>
    </lineage>
</organism>
<dbReference type="EC" id="4.4.1.15" evidence="9"/>
<evidence type="ECO:0000256" key="1">
    <source>
        <dbReference type="ARBA" id="ARBA00001933"/>
    </source>
</evidence>
<accession>A0A7S3UCR2</accession>
<name>A0A7S3UCR2_9CHLO</name>
<sequence>MLVSLVQSPIFGSILDVRLPLHWSSAVEQATHSCFHAPRFLRLARVPSRSACVLVNAATQPSLVSTCVGYRSGSSLNGRSQESTLVATERIEAMNNGLCVPYQPPTWTEQLHSQPTKRCKLGLLPTPIQKWNIPDLPKGTELWIKRDDLTGMQLSGNKVRKLEFLLADAMDKGCDCVVTIGGIQSNHCRATTVAARYMGMESHLILRNNKVAAEQDPGLVGNLLVERLLGAHIHQVTKQEYQQHGSEALLQHLTRELLAKGKKPYPIVVGGSDSLGTWGYIQMIQELEEQMLKGEGPTVLNDIVMACGSGGTTAGIALGVHLSGLHAKVHAYGVCDSPTYFYNYINGLYNGLGLSKKIDAKNLLSVIDAKGGGYAISRTEELDCVLKVAQNTGIILDPVYTGKALGGLLHDMRAQPELWEGRKVLFVHTGGLLGMYDKEVQLQPLLEGLGRSSRLDVSNI</sequence>
<feature type="domain" description="Tryptophan synthase beta chain-like PALP" evidence="10">
    <location>
        <begin position="122"/>
        <end position="430"/>
    </location>
</feature>
<keyword evidence="6" id="KW-0496">Mitochondrion</keyword>